<keyword evidence="1" id="KW-0732">Signal</keyword>
<evidence type="ECO:0000313" key="2">
    <source>
        <dbReference type="EMBL" id="EFC52330.1"/>
    </source>
</evidence>
<dbReference type="SUPFAM" id="SSF56935">
    <property type="entry name" value="Porins"/>
    <property type="match status" value="1"/>
</dbReference>
<feature type="chain" id="PRO_5040883674" description="Phosphate-selective porin O and P" evidence="1">
    <location>
        <begin position="50"/>
        <end position="399"/>
    </location>
</feature>
<reference evidence="2 3" key="1">
    <citation type="submission" date="2010-01" db="EMBL/GenBank/DDBJ databases">
        <authorList>
            <person name="Weinstock G."/>
            <person name="Sodergren E."/>
            <person name="Clifton S."/>
            <person name="Fulton L."/>
            <person name="Fulton B."/>
            <person name="Courtney L."/>
            <person name="Fronick C."/>
            <person name="Harrison M."/>
            <person name="Strong C."/>
            <person name="Farmer C."/>
            <person name="Delahaunty K."/>
            <person name="Markovic C."/>
            <person name="Hall O."/>
            <person name="Minx P."/>
            <person name="Tomlinson C."/>
            <person name="Mitreva M."/>
            <person name="Nelson J."/>
            <person name="Hou S."/>
            <person name="Wollam A."/>
            <person name="Pepin K.H."/>
            <person name="Johnson M."/>
            <person name="Bhonagiri V."/>
            <person name="Nash W.E."/>
            <person name="Warren W."/>
            <person name="Chinwalla A."/>
            <person name="Mardis E.R."/>
            <person name="Wilson R.K."/>
        </authorList>
    </citation>
    <scope>NUCLEOTIDE SEQUENCE [LARGE SCALE GENOMIC DNA]</scope>
    <source>
        <strain evidence="2 3">NJ9703</strain>
    </source>
</reference>
<protein>
    <recommendedName>
        <fullName evidence="4">Phosphate-selective porin O and P</fullName>
    </recommendedName>
</protein>
<gene>
    <name evidence="2" type="ORF">NEISUBOT_04073</name>
</gene>
<sequence>MNNLYEIHNFVRFIEYFTFNTFFWRVGMKFQTKLIVTCILLASSSYSLAENADGGRDAAALSTTNDYVNSGSIIRKDDDKISIFNDLLTINGGLRVRADTKDINANNSSVNPTPEDTNANFNAEFWLRAKLYKDWKLVAQIEPNIDLETGKFNGDHDVPVNKLYAEGTLYNNIKARVGKFGAFSSYGRVWDTEVTGGEIFFDNKTLPTKIYAGRRTGNLNDNTWGIGGRRRHFAAVQSVLPVNENINVGATVSYMKDIDVRGAKKNAVFGEIGTDIKFNDDWHWMAAVSKSNIKAYNDAGQKIKNDGVFTEVRYKLADWNVRNSYDVFLNYRRVGLLSGVSSVEDYSKNVQGVQIGATYIPWKNWKLKGFYLAGKQVTPTVGTDKQDVNVIRGQLEYKF</sequence>
<accession>A0A9W5IRI5</accession>
<dbReference type="RefSeq" id="WP_004519731.1">
    <property type="nucleotide sequence ID" value="NZ_ACEO02000004.1"/>
</dbReference>
<evidence type="ECO:0000313" key="3">
    <source>
        <dbReference type="Proteomes" id="UP000004621"/>
    </source>
</evidence>
<name>A0A9W5IRI5_NEISU</name>
<dbReference type="EMBL" id="ACEO02000004">
    <property type="protein sequence ID" value="EFC52330.1"/>
    <property type="molecule type" value="Genomic_DNA"/>
</dbReference>
<evidence type="ECO:0008006" key="4">
    <source>
        <dbReference type="Google" id="ProtNLM"/>
    </source>
</evidence>
<dbReference type="Proteomes" id="UP000004621">
    <property type="component" value="Unassembled WGS sequence"/>
</dbReference>
<feature type="signal peptide" evidence="1">
    <location>
        <begin position="1"/>
        <end position="49"/>
    </location>
</feature>
<proteinExistence type="predicted"/>
<dbReference type="AlphaFoldDB" id="A0A9W5IRI5"/>
<comment type="caution">
    <text evidence="2">The sequence shown here is derived from an EMBL/GenBank/DDBJ whole genome shotgun (WGS) entry which is preliminary data.</text>
</comment>
<organism evidence="2 3">
    <name type="scientific">Neisseria subflava NJ9703</name>
    <dbReference type="NCBI Taxonomy" id="546268"/>
    <lineage>
        <taxon>Bacteria</taxon>
        <taxon>Pseudomonadati</taxon>
        <taxon>Pseudomonadota</taxon>
        <taxon>Betaproteobacteria</taxon>
        <taxon>Neisseriales</taxon>
        <taxon>Neisseriaceae</taxon>
        <taxon>Neisseria</taxon>
    </lineage>
</organism>
<evidence type="ECO:0000256" key="1">
    <source>
        <dbReference type="SAM" id="SignalP"/>
    </source>
</evidence>